<protein>
    <submittedName>
        <fullName evidence="4">Insulin-like growth factor-binding protein complex acid labile subunit</fullName>
    </submittedName>
</protein>
<organism evidence="4">
    <name type="scientific">Lygus hesperus</name>
    <name type="common">Western plant bug</name>
    <dbReference type="NCBI Taxonomy" id="30085"/>
    <lineage>
        <taxon>Eukaryota</taxon>
        <taxon>Metazoa</taxon>
        <taxon>Ecdysozoa</taxon>
        <taxon>Arthropoda</taxon>
        <taxon>Hexapoda</taxon>
        <taxon>Insecta</taxon>
        <taxon>Pterygota</taxon>
        <taxon>Neoptera</taxon>
        <taxon>Paraneoptera</taxon>
        <taxon>Hemiptera</taxon>
        <taxon>Heteroptera</taxon>
        <taxon>Panheteroptera</taxon>
        <taxon>Cimicomorpha</taxon>
        <taxon>Miridae</taxon>
        <taxon>Mirini</taxon>
        <taxon>Lygus</taxon>
    </lineage>
</organism>
<dbReference type="InterPro" id="IPR003591">
    <property type="entry name" value="Leu-rich_rpt_typical-subtyp"/>
</dbReference>
<keyword evidence="3" id="KW-0732">Signal</keyword>
<keyword evidence="1" id="KW-0433">Leucine-rich repeat</keyword>
<evidence type="ECO:0000313" key="4">
    <source>
        <dbReference type="EMBL" id="JAP98180.1"/>
    </source>
</evidence>
<dbReference type="Pfam" id="PF13855">
    <property type="entry name" value="LRR_8"/>
    <property type="match status" value="3"/>
</dbReference>
<dbReference type="EMBL" id="GDHC01012989">
    <property type="protein sequence ID" value="JAQ05640.1"/>
    <property type="molecule type" value="Transcribed_RNA"/>
</dbReference>
<evidence type="ECO:0000313" key="5">
    <source>
        <dbReference type="EMBL" id="JAQ05640.1"/>
    </source>
</evidence>
<dbReference type="AlphaFoldDB" id="A0A146KNU7"/>
<name>A0A146KNU7_LYGHE</name>
<dbReference type="PROSITE" id="PS51450">
    <property type="entry name" value="LRR"/>
    <property type="match status" value="1"/>
</dbReference>
<dbReference type="EMBL" id="GDHC01020448">
    <property type="protein sequence ID" value="JAP98180.1"/>
    <property type="molecule type" value="Transcribed_RNA"/>
</dbReference>
<feature type="signal peptide" evidence="3">
    <location>
        <begin position="1"/>
        <end position="22"/>
    </location>
</feature>
<evidence type="ECO:0000256" key="3">
    <source>
        <dbReference type="SAM" id="SignalP"/>
    </source>
</evidence>
<feature type="chain" id="PRO_5007526658" evidence="3">
    <location>
        <begin position="23"/>
        <end position="685"/>
    </location>
</feature>
<gene>
    <name evidence="4" type="primary">IGFALS_7</name>
    <name evidence="5" type="synonym">IGFALS_9</name>
    <name evidence="4" type="ORF">g.68516</name>
    <name evidence="5" type="ORF">g.68518</name>
</gene>
<keyword evidence="2" id="KW-0677">Repeat</keyword>
<dbReference type="PANTHER" id="PTHR45712:SF22">
    <property type="entry name" value="INSULIN-LIKE GROWTH FACTOR-BINDING PROTEIN COMPLEX ACID LABILE SUBUNIT"/>
    <property type="match status" value="1"/>
</dbReference>
<dbReference type="Gene3D" id="3.80.10.10">
    <property type="entry name" value="Ribonuclease Inhibitor"/>
    <property type="match status" value="4"/>
</dbReference>
<sequence length="685" mass="76613">MGSATAFRCVFFALCAQVVVQGIEWSSSIHCARRKEISPCTCSLENSMRYKKVIKVTCEGMVNFQQVITALKDNFEKTVYIELKIHDSTLDDLPQLSFQQLGLNISQLHLNHNNLSALPESVFAGLGETEMLSLTDNPLCEIPQQILKLMPRIKVLDLNGAQIVNITSSDFQGLKTMHTLTMHNNLVRKLDVNSLPPTIRYLALSSNRIPNLNGALRKIKDLEWLFLNDNDLETLDGELPEIKPPFVVNTHMKLLQVNNNRLKRVPQELRQFRNLKTLTMSHNQIVSLDGALSTTRLLDKLDLAFNNISILYPYDFRELLNLGDILLGHNRISNLNGSLLPLKNLRHLNLTHNEIVDFNLQEIRGLRKIEVLDASHNKIRVISGKFGNSVEPEPKVQELRMEYNELRYLRAGLTGFKGLQRVILRHNVLESITADDIRGLDDLLFLDISYNYLTTLDGTSQVILPALEELRANHNWMVSLETDFDGLPKLCWADFSHNRILNVSAELARKTQCRLYGVNSTLRIYLQGNPAMCDEEAITAIKQLESRNNTKVHGINECPPTPPPVVVTTTTTTTVTTVEDEEPTTTSASPVVPVTVVRPTAELVVDPPNATSSTIEAATMTTTTTVAPPVLTTATTRVVVPTPAPVKSKTTPAPPKQTTTPKLRIIEISEQLMPNEVVDVVYPLV</sequence>
<proteinExistence type="predicted"/>
<evidence type="ECO:0000256" key="2">
    <source>
        <dbReference type="ARBA" id="ARBA00022737"/>
    </source>
</evidence>
<reference evidence="4" key="1">
    <citation type="journal article" date="2016" name="Gigascience">
        <title>De novo construction of an expanded transcriptome assembly for the western tarnished plant bug, Lygus hesperus.</title>
        <authorList>
            <person name="Tassone E.E."/>
            <person name="Geib S.M."/>
            <person name="Hall B."/>
            <person name="Fabrick J.A."/>
            <person name="Brent C.S."/>
            <person name="Hull J.J."/>
        </authorList>
    </citation>
    <scope>NUCLEOTIDE SEQUENCE</scope>
</reference>
<dbReference type="InterPro" id="IPR032675">
    <property type="entry name" value="LRR_dom_sf"/>
</dbReference>
<evidence type="ECO:0000256" key="1">
    <source>
        <dbReference type="ARBA" id="ARBA00022614"/>
    </source>
</evidence>
<accession>A0A146KNU7</accession>
<dbReference type="PANTHER" id="PTHR45712">
    <property type="entry name" value="AGAP008170-PA"/>
    <property type="match status" value="1"/>
</dbReference>
<dbReference type="SUPFAM" id="SSF52058">
    <property type="entry name" value="L domain-like"/>
    <property type="match status" value="2"/>
</dbReference>
<dbReference type="InterPro" id="IPR050333">
    <property type="entry name" value="SLRP"/>
</dbReference>
<dbReference type="InterPro" id="IPR001611">
    <property type="entry name" value="Leu-rich_rpt"/>
</dbReference>
<dbReference type="SMART" id="SM00369">
    <property type="entry name" value="LRR_TYP"/>
    <property type="match status" value="10"/>
</dbReference>